<name>A0ACC1MG64_9HYPO</name>
<dbReference type="Proteomes" id="UP001143910">
    <property type="component" value="Unassembled WGS sequence"/>
</dbReference>
<organism evidence="1 2">
    <name type="scientific">Zarea fungicola</name>
    <dbReference type="NCBI Taxonomy" id="93591"/>
    <lineage>
        <taxon>Eukaryota</taxon>
        <taxon>Fungi</taxon>
        <taxon>Dikarya</taxon>
        <taxon>Ascomycota</taxon>
        <taxon>Pezizomycotina</taxon>
        <taxon>Sordariomycetes</taxon>
        <taxon>Hypocreomycetidae</taxon>
        <taxon>Hypocreales</taxon>
        <taxon>Cordycipitaceae</taxon>
        <taxon>Zarea</taxon>
    </lineage>
</organism>
<dbReference type="EMBL" id="JANJQO010002802">
    <property type="protein sequence ID" value="KAJ2965925.1"/>
    <property type="molecule type" value="Genomic_DNA"/>
</dbReference>
<reference evidence="1" key="1">
    <citation type="submission" date="2022-08" db="EMBL/GenBank/DDBJ databases">
        <title>Genome Sequence of Lecanicillium fungicola.</title>
        <authorList>
            <person name="Buettner E."/>
        </authorList>
    </citation>
    <scope>NUCLEOTIDE SEQUENCE</scope>
    <source>
        <strain evidence="1">Babe33</strain>
    </source>
</reference>
<proteinExistence type="predicted"/>
<comment type="caution">
    <text evidence="1">The sequence shown here is derived from an EMBL/GenBank/DDBJ whole genome shotgun (WGS) entry which is preliminary data.</text>
</comment>
<evidence type="ECO:0000313" key="1">
    <source>
        <dbReference type="EMBL" id="KAJ2965925.1"/>
    </source>
</evidence>
<sequence length="461" mass="50307">MKLSNAALSVYCGLAVALPPGNLAAGTSGTGPLSEWRSFLESFPQSLKSVADTLQRSTVDATVSATQQIRDGALEALNRLDRPRHPKHPRHGNEPSVLTIYQTLQSLEGAAGEFTKLLDGFPELVDSLNSTEVEHTLFLPIDAAFDKIPDKFKHPSKEALEKFLRYHLVAGTKLARDVVTSYTLESEAHESHLGGENQRIRVGASLAGVTLNGYAKIKAVDIVRVHLIVTFSQSANSLANACIQKATNGVIHTINNVLAPPPPVGLILTFFPSYFSTLLLAYERTDFVKFVHGQHLVGSTIFAPSNKAFKRLGAKANAFLFNTKDGVKYLDAILKYGITPNATLYSDEFYDKRSNSNSAQQSGHEEHYTLETFLPGASLGVDIAEYLGFRFINVNGFTGVSFHDAIGSNGVLHVVDKVILPPHRGGKHSDVSEITVEALKERLRPYVTRDADEEEPAWGEL</sequence>
<accession>A0ACC1MG64</accession>
<gene>
    <name evidence="1" type="ORF">NQ176_g10388</name>
</gene>
<protein>
    <submittedName>
        <fullName evidence="1">Uncharacterized protein</fullName>
    </submittedName>
</protein>
<evidence type="ECO:0000313" key="2">
    <source>
        <dbReference type="Proteomes" id="UP001143910"/>
    </source>
</evidence>
<keyword evidence="2" id="KW-1185">Reference proteome</keyword>